<evidence type="ECO:0000313" key="10">
    <source>
        <dbReference type="Proteomes" id="UP000254707"/>
    </source>
</evidence>
<feature type="transmembrane region" description="Helical" evidence="8">
    <location>
        <begin position="25"/>
        <end position="46"/>
    </location>
</feature>
<keyword evidence="7 8" id="KW-0472">Membrane</keyword>
<organism evidence="9 10">
    <name type="scientific">Staphylococcus saprophyticus</name>
    <dbReference type="NCBI Taxonomy" id="29385"/>
    <lineage>
        <taxon>Bacteria</taxon>
        <taxon>Bacillati</taxon>
        <taxon>Bacillota</taxon>
        <taxon>Bacilli</taxon>
        <taxon>Bacillales</taxon>
        <taxon>Staphylococcaceae</taxon>
        <taxon>Staphylococcus</taxon>
    </lineage>
</organism>
<evidence type="ECO:0000256" key="5">
    <source>
        <dbReference type="ARBA" id="ARBA00022692"/>
    </source>
</evidence>
<dbReference type="AlphaFoldDB" id="A0A380HN83"/>
<feature type="transmembrane region" description="Helical" evidence="8">
    <location>
        <begin position="281"/>
        <end position="301"/>
    </location>
</feature>
<feature type="transmembrane region" description="Helical" evidence="8">
    <location>
        <begin position="66"/>
        <end position="84"/>
    </location>
</feature>
<feature type="transmembrane region" description="Helical" evidence="8">
    <location>
        <begin position="408"/>
        <end position="438"/>
    </location>
</feature>
<feature type="transmembrane region" description="Helical" evidence="8">
    <location>
        <begin position="162"/>
        <end position="181"/>
    </location>
</feature>
<feature type="transmembrane region" description="Helical" evidence="8">
    <location>
        <begin position="105"/>
        <end position="124"/>
    </location>
</feature>
<evidence type="ECO:0000256" key="1">
    <source>
        <dbReference type="ARBA" id="ARBA00004651"/>
    </source>
</evidence>
<dbReference type="InterPro" id="IPR000060">
    <property type="entry name" value="BCCT_transptr"/>
</dbReference>
<keyword evidence="6 8" id="KW-1133">Transmembrane helix</keyword>
<feature type="transmembrane region" description="Helical" evidence="8">
    <location>
        <begin position="362"/>
        <end position="388"/>
    </location>
</feature>
<evidence type="ECO:0000256" key="8">
    <source>
        <dbReference type="SAM" id="Phobius"/>
    </source>
</evidence>
<comment type="subcellular location">
    <subcellularLocation>
        <location evidence="1">Cell membrane</location>
        <topology evidence="1">Multi-pass membrane protein</topology>
    </subcellularLocation>
</comment>
<dbReference type="EMBL" id="UHED01000001">
    <property type="protein sequence ID" value="SUM83062.1"/>
    <property type="molecule type" value="Genomic_DNA"/>
</dbReference>
<evidence type="ECO:0000256" key="6">
    <source>
        <dbReference type="ARBA" id="ARBA00022989"/>
    </source>
</evidence>
<keyword evidence="4" id="KW-1003">Cell membrane</keyword>
<dbReference type="PANTHER" id="PTHR30047:SF7">
    <property type="entry name" value="HIGH-AFFINITY CHOLINE TRANSPORT PROTEIN"/>
    <property type="match status" value="1"/>
</dbReference>
<dbReference type="GO" id="GO:0005886">
    <property type="term" value="C:plasma membrane"/>
    <property type="evidence" value="ECO:0007669"/>
    <property type="project" value="UniProtKB-SubCell"/>
</dbReference>
<feature type="transmembrane region" description="Helical" evidence="8">
    <location>
        <begin position="459"/>
        <end position="478"/>
    </location>
</feature>
<gene>
    <name evidence="9" type="primary">betP_4</name>
    <name evidence="9" type="ORF">NCTC7688_01631</name>
</gene>
<evidence type="ECO:0000256" key="2">
    <source>
        <dbReference type="ARBA" id="ARBA00005658"/>
    </source>
</evidence>
<keyword evidence="3" id="KW-0813">Transport</keyword>
<feature type="transmembrane region" description="Helical" evidence="8">
    <location>
        <begin position="247"/>
        <end position="269"/>
    </location>
</feature>
<keyword evidence="5 8" id="KW-0812">Transmembrane</keyword>
<evidence type="ECO:0000313" key="9">
    <source>
        <dbReference type="EMBL" id="SUM83062.1"/>
    </source>
</evidence>
<proteinExistence type="inferred from homology"/>
<dbReference type="RefSeq" id="WP_041080689.1">
    <property type="nucleotide sequence ID" value="NZ_JALKMH010000001.1"/>
</dbReference>
<dbReference type="Proteomes" id="UP000254707">
    <property type="component" value="Unassembled WGS sequence"/>
</dbReference>
<name>A0A380HN83_STASA</name>
<feature type="transmembrane region" description="Helical" evidence="8">
    <location>
        <begin position="484"/>
        <end position="505"/>
    </location>
</feature>
<evidence type="ECO:0000256" key="4">
    <source>
        <dbReference type="ARBA" id="ARBA00022475"/>
    </source>
</evidence>
<protein>
    <submittedName>
        <fullName evidence="9">Osmoprotectant transporter</fullName>
    </submittedName>
</protein>
<evidence type="ECO:0000256" key="3">
    <source>
        <dbReference type="ARBA" id="ARBA00022448"/>
    </source>
</evidence>
<dbReference type="Pfam" id="PF02028">
    <property type="entry name" value="BCCT"/>
    <property type="match status" value="1"/>
</dbReference>
<accession>A0A380HN83</accession>
<sequence length="543" mass="59805">MKKKTRNIEESNNIKYSQWKEKLDWPVFLISGGILVLFVLMSSIFTKTTSTLVQKGFQLSITYFGAFWQVLLLATFAVGAFLAFSKYGRVRLGNASKPEMGYFRWAAIVITSGLGAGAIFWAAAEPMYYFIDVPPTMDPNIKNSSTQAIPAAMAQSFTSWGFTAWAVYGAVSGIIIMYAHYNKNMKMRPRTLLYPIFGSKIEKNKIGWMIDVFCILGAVAGTIGTIGFFGFQFSYWLHSIFGIPDNIITQILSVVGLMVVVTISATTGIDKGIQFLSKLNVWLALALAVFILLIGPGRFIIDTFISSYGVYLTHFLEISTFRGDDKWAGAWMLFFFGWFIGYGPLMGMLVARVSKGRTIREIFLLVSIVAAVVSHLWFSILGGSGLFYETKDSGSISNPLADNGLPAAVISIASHLPLGTALVIVLLLLTLIFVITTADTMSFSISMSVTGEGDPPKMIRLFWVVIMGVISIILINIGEGSINAIQSFIIITAVPISIIMLPAIWTAPKIAHKLAVEQKITTENKQDHTKDNILEERSSDNKH</sequence>
<evidence type="ECO:0000256" key="7">
    <source>
        <dbReference type="ARBA" id="ARBA00023136"/>
    </source>
</evidence>
<dbReference type="PANTHER" id="PTHR30047">
    <property type="entry name" value="HIGH-AFFINITY CHOLINE TRANSPORT PROTEIN-RELATED"/>
    <property type="match status" value="1"/>
</dbReference>
<feature type="transmembrane region" description="Helical" evidence="8">
    <location>
        <begin position="208"/>
        <end position="235"/>
    </location>
</feature>
<reference evidence="9 10" key="1">
    <citation type="submission" date="2018-06" db="EMBL/GenBank/DDBJ databases">
        <authorList>
            <consortium name="Pathogen Informatics"/>
            <person name="Doyle S."/>
        </authorList>
    </citation>
    <scope>NUCLEOTIDE SEQUENCE [LARGE SCALE GENOMIC DNA]</scope>
    <source>
        <strain evidence="9 10">NCTC7688</strain>
    </source>
</reference>
<feature type="transmembrane region" description="Helical" evidence="8">
    <location>
        <begin position="330"/>
        <end position="350"/>
    </location>
</feature>
<comment type="similarity">
    <text evidence="2">Belongs to the BCCT transporter (TC 2.A.15) family.</text>
</comment>
<dbReference type="GO" id="GO:0022857">
    <property type="term" value="F:transmembrane transporter activity"/>
    <property type="evidence" value="ECO:0007669"/>
    <property type="project" value="InterPro"/>
</dbReference>